<evidence type="ECO:0000256" key="3">
    <source>
        <dbReference type="ARBA" id="ARBA00023163"/>
    </source>
</evidence>
<dbReference type="PANTHER" id="PTHR46796">
    <property type="entry name" value="HTH-TYPE TRANSCRIPTIONAL ACTIVATOR RHAS-RELATED"/>
    <property type="match status" value="1"/>
</dbReference>
<dbReference type="KEGG" id="rgu:A4W93_16095"/>
<feature type="domain" description="HTH araC/xylS-type" evidence="4">
    <location>
        <begin position="235"/>
        <end position="333"/>
    </location>
</feature>
<gene>
    <name evidence="5" type="ORF">A4W93_16095</name>
</gene>
<dbReference type="AlphaFoldDB" id="A0A1W6LAV7"/>
<dbReference type="InterPro" id="IPR029062">
    <property type="entry name" value="Class_I_gatase-like"/>
</dbReference>
<dbReference type="STRING" id="946333.A4W93_16095"/>
<dbReference type="Gene3D" id="3.40.50.880">
    <property type="match status" value="1"/>
</dbReference>
<dbReference type="Proteomes" id="UP000193427">
    <property type="component" value="Chromosome"/>
</dbReference>
<protein>
    <recommendedName>
        <fullName evidence="4">HTH araC/xylS-type domain-containing protein</fullName>
    </recommendedName>
</protein>
<dbReference type="InterPro" id="IPR018060">
    <property type="entry name" value="HTH_AraC"/>
</dbReference>
<dbReference type="InterPro" id="IPR050204">
    <property type="entry name" value="AraC_XylS_family_regulators"/>
</dbReference>
<dbReference type="GO" id="GO:0003700">
    <property type="term" value="F:DNA-binding transcription factor activity"/>
    <property type="evidence" value="ECO:0007669"/>
    <property type="project" value="InterPro"/>
</dbReference>
<keyword evidence="2" id="KW-0238">DNA-binding</keyword>
<dbReference type="OrthoDB" id="8543772at2"/>
<dbReference type="GO" id="GO:0043565">
    <property type="term" value="F:sequence-specific DNA binding"/>
    <property type="evidence" value="ECO:0007669"/>
    <property type="project" value="InterPro"/>
</dbReference>
<keyword evidence="1" id="KW-0805">Transcription regulation</keyword>
<organism evidence="5 6">
    <name type="scientific">Piscinibacter gummiphilus</name>
    <dbReference type="NCBI Taxonomy" id="946333"/>
    <lineage>
        <taxon>Bacteria</taxon>
        <taxon>Pseudomonadati</taxon>
        <taxon>Pseudomonadota</taxon>
        <taxon>Betaproteobacteria</taxon>
        <taxon>Burkholderiales</taxon>
        <taxon>Sphaerotilaceae</taxon>
        <taxon>Piscinibacter</taxon>
    </lineage>
</organism>
<keyword evidence="6" id="KW-1185">Reference proteome</keyword>
<accession>A0A1W6LAV7</accession>
<dbReference type="RefSeq" id="WP_085751589.1">
    <property type="nucleotide sequence ID" value="NZ_BSPR01000004.1"/>
</dbReference>
<evidence type="ECO:0000256" key="2">
    <source>
        <dbReference type="ARBA" id="ARBA00023125"/>
    </source>
</evidence>
<dbReference type="EMBL" id="CP015118">
    <property type="protein sequence ID" value="ARN21298.1"/>
    <property type="molecule type" value="Genomic_DNA"/>
</dbReference>
<dbReference type="SMART" id="SM00342">
    <property type="entry name" value="HTH_ARAC"/>
    <property type="match status" value="1"/>
</dbReference>
<evidence type="ECO:0000256" key="1">
    <source>
        <dbReference type="ARBA" id="ARBA00023015"/>
    </source>
</evidence>
<evidence type="ECO:0000313" key="6">
    <source>
        <dbReference type="Proteomes" id="UP000193427"/>
    </source>
</evidence>
<dbReference type="PANTHER" id="PTHR46796:SF13">
    <property type="entry name" value="HTH-TYPE TRANSCRIPTIONAL ACTIVATOR RHAS"/>
    <property type="match status" value="1"/>
</dbReference>
<evidence type="ECO:0000313" key="5">
    <source>
        <dbReference type="EMBL" id="ARN21298.1"/>
    </source>
</evidence>
<dbReference type="PROSITE" id="PS01124">
    <property type="entry name" value="HTH_ARAC_FAMILY_2"/>
    <property type="match status" value="1"/>
</dbReference>
<name>A0A1W6LAV7_9BURK</name>
<dbReference type="SUPFAM" id="SSF46689">
    <property type="entry name" value="Homeodomain-like"/>
    <property type="match status" value="2"/>
</dbReference>
<reference evidence="5 6" key="1">
    <citation type="submission" date="2016-04" db="EMBL/GenBank/DDBJ databases">
        <title>Complete genome sequence of natural rubber-degrading, novel Gram-negative bacterium, Rhizobacter gummiphilus strain NS21.</title>
        <authorList>
            <person name="Tabata M."/>
            <person name="Kasai D."/>
            <person name="Fukuda M."/>
        </authorList>
    </citation>
    <scope>NUCLEOTIDE SEQUENCE [LARGE SCALE GENOMIC DNA]</scope>
    <source>
        <strain evidence="5 6">NS21</strain>
    </source>
</reference>
<sequence>MSTPTLAAHVDVMVCPHALAGAALSFVDVLRSANTISTLQHGDAAPHIGWRLVDAAGRPLRGLPAELRGYADAGLRSERHPRRALFVPSLLARDMPSLRHTLDGLDAAVKRIAAAFDDSALVVTLGAATWLAARTGRIDGLRVALAWYQSGGFRQDFPHVAVAPGSAWLHDGPLLSGAESATLIPVALELVRLAVGPELAQACANVHQHDPDRQHAAVRAAAQAHLGTTRGSPVALAVAWMGEHLDRPYRLREVADAAAVSPRTLLRHFQEALGHSPLDHLHGLRCQRARVLLELSLDGVPAIGEACGYADPAAFRRVFRREAGVSPAQYRQRYALRSPRVRWKVDAT</sequence>
<dbReference type="InterPro" id="IPR009057">
    <property type="entry name" value="Homeodomain-like_sf"/>
</dbReference>
<proteinExistence type="predicted"/>
<dbReference type="Pfam" id="PF12833">
    <property type="entry name" value="HTH_18"/>
    <property type="match status" value="1"/>
</dbReference>
<evidence type="ECO:0000259" key="4">
    <source>
        <dbReference type="PROSITE" id="PS01124"/>
    </source>
</evidence>
<keyword evidence="3" id="KW-0804">Transcription</keyword>
<dbReference type="Gene3D" id="1.10.10.60">
    <property type="entry name" value="Homeodomain-like"/>
    <property type="match status" value="1"/>
</dbReference>
<dbReference type="SUPFAM" id="SSF52317">
    <property type="entry name" value="Class I glutamine amidotransferase-like"/>
    <property type="match status" value="1"/>
</dbReference>